<dbReference type="GO" id="GO:0005789">
    <property type="term" value="C:endoplasmic reticulum membrane"/>
    <property type="evidence" value="ECO:0007669"/>
    <property type="project" value="TreeGrafter"/>
</dbReference>
<comment type="similarity">
    <text evidence="2">Belongs to the nucleotide-sugar transporter family. SLC35B subfamily.</text>
</comment>
<reference evidence="11" key="2">
    <citation type="submission" date="2023-11" db="UniProtKB">
        <authorList>
            <consortium name="WormBaseParasite"/>
        </authorList>
    </citation>
    <scope>IDENTIFICATION</scope>
</reference>
<feature type="transmembrane region" description="Helical" evidence="9">
    <location>
        <begin position="193"/>
        <end position="211"/>
    </location>
</feature>
<evidence type="ECO:0000256" key="2">
    <source>
        <dbReference type="ARBA" id="ARBA00010694"/>
    </source>
</evidence>
<feature type="region of interest" description="Disordered" evidence="8">
    <location>
        <begin position="1"/>
        <end position="23"/>
    </location>
</feature>
<keyword evidence="4 9" id="KW-0812">Transmembrane</keyword>
<feature type="transmembrane region" description="Helical" evidence="9">
    <location>
        <begin position="293"/>
        <end position="315"/>
    </location>
</feature>
<dbReference type="Proteomes" id="UP000050795">
    <property type="component" value="Unassembled WGS sequence"/>
</dbReference>
<evidence type="ECO:0000256" key="6">
    <source>
        <dbReference type="ARBA" id="ARBA00023136"/>
    </source>
</evidence>
<evidence type="ECO:0000256" key="8">
    <source>
        <dbReference type="SAM" id="MobiDB-lite"/>
    </source>
</evidence>
<protein>
    <recommendedName>
        <fullName evidence="7">Adenosine 3'-phospho 5'-phosphosulfate transporter 2</fullName>
    </recommendedName>
</protein>
<feature type="transmembrane region" description="Helical" evidence="9">
    <location>
        <begin position="231"/>
        <end position="254"/>
    </location>
</feature>
<keyword evidence="10" id="KW-1185">Reference proteome</keyword>
<feature type="compositionally biased region" description="Polar residues" evidence="8">
    <location>
        <begin position="1"/>
        <end position="16"/>
    </location>
</feature>
<feature type="transmembrane region" description="Helical" evidence="9">
    <location>
        <begin position="166"/>
        <end position="187"/>
    </location>
</feature>
<keyword evidence="5 9" id="KW-1133">Transmembrane helix</keyword>
<comment type="subcellular location">
    <subcellularLocation>
        <location evidence="1">Membrane</location>
        <topology evidence="1">Multi-pass membrane protein</topology>
    </subcellularLocation>
</comment>
<evidence type="ECO:0000256" key="7">
    <source>
        <dbReference type="ARBA" id="ARBA00039669"/>
    </source>
</evidence>
<sequence>MTLTQIQMQRSMTSKSEGQDGPNKVRISQGNEYIYIFGFNMSSLTSDCRLLVCIIGIFVLYICFGALQEAIFTANDLRSYSPFLTLYQFGIYAVLSFLELRMQGYVIFSSWTNLYVVIALLTLGSIAFSNASVGYLNYPTQVIFKCCKMIPVLFGGVFIQGKTYSAFEIVAVLMMTLGLICFTLVDVSIQPKFTLFGVFLVSLALCCDGALGNFQEVVMKKYCRSNTEIMFYSYSVGFCVLCCGLAVTGNLIPAFHFFNEHAVETYGYGFIFSLSGYFGVQFVLCLVHSHGALTAVTVTTFRKAASITLSFLMFAKPFSQGYIWSGLLVVAGLYLNLYNKNRKSWNNAIVNGLKVCGLLKSDNKLIVPV</sequence>
<keyword evidence="6 9" id="KW-0472">Membrane</keyword>
<evidence type="ECO:0000256" key="3">
    <source>
        <dbReference type="ARBA" id="ARBA00022448"/>
    </source>
</evidence>
<organism evidence="10 11">
    <name type="scientific">Trichobilharzia regenti</name>
    <name type="common">Nasal bird schistosome</name>
    <dbReference type="NCBI Taxonomy" id="157069"/>
    <lineage>
        <taxon>Eukaryota</taxon>
        <taxon>Metazoa</taxon>
        <taxon>Spiralia</taxon>
        <taxon>Lophotrochozoa</taxon>
        <taxon>Platyhelminthes</taxon>
        <taxon>Trematoda</taxon>
        <taxon>Digenea</taxon>
        <taxon>Strigeidida</taxon>
        <taxon>Schistosomatoidea</taxon>
        <taxon>Schistosomatidae</taxon>
        <taxon>Trichobilharzia</taxon>
    </lineage>
</organism>
<dbReference type="PANTHER" id="PTHR10778">
    <property type="entry name" value="SOLUTE CARRIER FAMILY 35 MEMBER B"/>
    <property type="match status" value="1"/>
</dbReference>
<feature type="transmembrane region" description="Helical" evidence="9">
    <location>
        <begin position="112"/>
        <end position="136"/>
    </location>
</feature>
<dbReference type="GO" id="GO:0000139">
    <property type="term" value="C:Golgi membrane"/>
    <property type="evidence" value="ECO:0007669"/>
    <property type="project" value="TreeGrafter"/>
</dbReference>
<evidence type="ECO:0000256" key="1">
    <source>
        <dbReference type="ARBA" id="ARBA00004141"/>
    </source>
</evidence>
<feature type="transmembrane region" description="Helical" evidence="9">
    <location>
        <begin position="50"/>
        <end position="68"/>
    </location>
</feature>
<dbReference type="Pfam" id="PF08449">
    <property type="entry name" value="UAA"/>
    <property type="match status" value="1"/>
</dbReference>
<evidence type="ECO:0000313" key="10">
    <source>
        <dbReference type="Proteomes" id="UP000050795"/>
    </source>
</evidence>
<dbReference type="GO" id="GO:0046964">
    <property type="term" value="F:3'-phosphoadenosine 5'-phosphosulfate transmembrane transporter activity"/>
    <property type="evidence" value="ECO:0007669"/>
    <property type="project" value="TreeGrafter"/>
</dbReference>
<dbReference type="AlphaFoldDB" id="A0AA85JFH9"/>
<keyword evidence="3" id="KW-0813">Transport</keyword>
<dbReference type="InterPro" id="IPR013657">
    <property type="entry name" value="SCL35B1-4/HUT1"/>
</dbReference>
<dbReference type="WBParaSite" id="TREG1_16580.1">
    <property type="protein sequence ID" value="TREG1_16580.1"/>
    <property type="gene ID" value="TREG1_16580"/>
</dbReference>
<evidence type="ECO:0000256" key="4">
    <source>
        <dbReference type="ARBA" id="ARBA00022692"/>
    </source>
</evidence>
<feature type="transmembrane region" description="Helical" evidence="9">
    <location>
        <begin position="321"/>
        <end position="338"/>
    </location>
</feature>
<dbReference type="PANTHER" id="PTHR10778:SF8">
    <property type="entry name" value="ADENOSINE 3'-PHOSPHO 5'-PHOSPHOSULFATE TRANSPORTER 2"/>
    <property type="match status" value="1"/>
</dbReference>
<feature type="transmembrane region" description="Helical" evidence="9">
    <location>
        <begin position="266"/>
        <end position="286"/>
    </location>
</feature>
<evidence type="ECO:0000256" key="5">
    <source>
        <dbReference type="ARBA" id="ARBA00022989"/>
    </source>
</evidence>
<feature type="transmembrane region" description="Helical" evidence="9">
    <location>
        <begin position="80"/>
        <end position="100"/>
    </location>
</feature>
<accession>A0AA85JFH9</accession>
<proteinExistence type="inferred from homology"/>
<evidence type="ECO:0000256" key="9">
    <source>
        <dbReference type="SAM" id="Phobius"/>
    </source>
</evidence>
<name>A0AA85JFH9_TRIRE</name>
<evidence type="ECO:0000313" key="11">
    <source>
        <dbReference type="WBParaSite" id="TREG1_16580.1"/>
    </source>
</evidence>
<reference evidence="10" key="1">
    <citation type="submission" date="2022-06" db="EMBL/GenBank/DDBJ databases">
        <authorList>
            <person name="Berger JAMES D."/>
            <person name="Berger JAMES D."/>
        </authorList>
    </citation>
    <scope>NUCLEOTIDE SEQUENCE [LARGE SCALE GENOMIC DNA]</scope>
</reference>
<feature type="transmembrane region" description="Helical" evidence="9">
    <location>
        <begin position="142"/>
        <end position="159"/>
    </location>
</feature>